<feature type="domain" description="SnoaL-like" evidence="2">
    <location>
        <begin position="119"/>
        <end position="220"/>
    </location>
</feature>
<feature type="compositionally biased region" description="Low complexity" evidence="1">
    <location>
        <begin position="937"/>
        <end position="947"/>
    </location>
</feature>
<feature type="compositionally biased region" description="Low complexity" evidence="1">
    <location>
        <begin position="675"/>
        <end position="691"/>
    </location>
</feature>
<feature type="region of interest" description="Disordered" evidence="1">
    <location>
        <begin position="370"/>
        <end position="441"/>
    </location>
</feature>
<gene>
    <name evidence="3" type="ORF">WJX74_004842</name>
</gene>
<feature type="compositionally biased region" description="Low complexity" evidence="1">
    <location>
        <begin position="303"/>
        <end position="312"/>
    </location>
</feature>
<feature type="compositionally biased region" description="Low complexity" evidence="1">
    <location>
        <begin position="370"/>
        <end position="388"/>
    </location>
</feature>
<evidence type="ECO:0000313" key="4">
    <source>
        <dbReference type="Proteomes" id="UP001438707"/>
    </source>
</evidence>
<dbReference type="SUPFAM" id="SSF54427">
    <property type="entry name" value="NTF2-like"/>
    <property type="match status" value="1"/>
</dbReference>
<feature type="compositionally biased region" description="Low complexity" evidence="1">
    <location>
        <begin position="860"/>
        <end position="873"/>
    </location>
</feature>
<feature type="compositionally biased region" description="Polar residues" evidence="1">
    <location>
        <begin position="501"/>
        <end position="522"/>
    </location>
</feature>
<sequence>MGHTELFTGPHRAFLYSDLLPAFPQNLSDSAIPEYPTMLQHVEACPVSAVVVASRCCAQQHHTIVRQRRPCRRHPVSQKRTVGTKPQHSHGLTAACKAFSSSVFYQGTRQDDPFGSLLVDRYYDAINARDLVALMDLFSPECMHDGLAYRQPFSGWQAVRSFYQDLFASLPQDVRFAQDDGTDGGTCTASVAWHLEDSDGSTPFGKGLTFFRWNEAGKIMYLRDSPEHVAKLSAAALPGLRVALPFLRSLARFLPTPSPATSRPHTSLNAAASKGSSGFGFSRASRWESNLEMRLRRLERQAELQQQRCQGLPSTHQDHAGSNELAVRDGLDAESMAGAAAADSAGAAELPGAAAPSELALRDGLDAEDMGQAAAAESAGAEFPEPAGQSELALGDGLDSEPMLNPDSADLRTGASELALRDGHDSGSTGNASADSDVSQHGKNAVLSELGLRDGLNVEDMHTAAEPESAIGPSIEAAGGSNLAFGEDLSADAMHGAVADSDTTASPSFRTSEPASEDSQASPLEGWDELAEALSGNDSKSSGQPSSQPSELKMQPDELALRDGLDADSMSGAAAADSAGAGSEDDLTAESSLQGRTSGISELTLRNGLQAEDMSTTTDSAGTAAIQGAGPSELAVRDGLDAEDMGQAAAADPAGSESLQGAGQSELALRDGLNAEEMAQAAAADSAGSEDLQSAGESEVALRDGLDAEEMGQAAAADSAGEDPTEAAVPSELALRDGLDSDSTSNTPDATEGSQYSTSAGISELALRDGLDNPSNAAGRDAADSPSSRSPSATEDGQAAALEGWDELADLFSGSARGSASSQPAPQSGKAGPQSSASARSQPNELALRDGLDSASMRNAAAADSVGAGATTDDAFKEDAGLNELALRDGLDSDSMRNAAAADSAGAKAGGGAACEDDAGLSELALRDGLDSGSTHSAGASDPASSSSREDDSPSELALRDGLESGGKDGSASPAADSASLSSQAPQTQADSELALRDGLDSNSMQSSAAVGSVATGQLFQSDISGELAVQNGLESGRMRQSSASPANVASVGTLSSQQMFAASSGSLSGITQPAASGLSELALRDGLDRGSSATAVASPQAASPWTGNLSGVWVKDMEASNFETYGQALDVMRLNGLQRTTALRLIEGVEIRHDPDSLSVEFLTVVPFFRVKEPFSFRSQTSMGRRDLRPGSQYAQLSQTPEGLRANIHWNAPLPGVVQEDFICPDANTLHVTSCVTVEGQSATTTQVYHRVETWTPKNKMTPGAFGLSSFPWNPWAGNSY</sequence>
<feature type="compositionally biased region" description="Polar residues" evidence="1">
    <location>
        <begin position="589"/>
        <end position="601"/>
    </location>
</feature>
<name>A0AAW1QNR5_9CHLO</name>
<accession>A0AAW1QNR5</accession>
<reference evidence="3 4" key="1">
    <citation type="journal article" date="2024" name="Nat. Commun.">
        <title>Phylogenomics reveals the evolutionary origins of lichenization in chlorophyte algae.</title>
        <authorList>
            <person name="Puginier C."/>
            <person name="Libourel C."/>
            <person name="Otte J."/>
            <person name="Skaloud P."/>
            <person name="Haon M."/>
            <person name="Grisel S."/>
            <person name="Petersen M."/>
            <person name="Berrin J.G."/>
            <person name="Delaux P.M."/>
            <person name="Dal Grande F."/>
            <person name="Keller J."/>
        </authorList>
    </citation>
    <scope>NUCLEOTIDE SEQUENCE [LARGE SCALE GENOMIC DNA]</scope>
    <source>
        <strain evidence="3 4">SAG 2145</strain>
    </source>
</reference>
<proteinExistence type="predicted"/>
<feature type="compositionally biased region" description="Low complexity" evidence="1">
    <location>
        <begin position="270"/>
        <end position="280"/>
    </location>
</feature>
<protein>
    <recommendedName>
        <fullName evidence="2">SnoaL-like domain-containing protein</fullName>
    </recommendedName>
</protein>
<feature type="compositionally biased region" description="Polar residues" evidence="1">
    <location>
        <begin position="426"/>
        <end position="441"/>
    </location>
</feature>
<dbReference type="PANTHER" id="PTHR33698:SF3">
    <property type="entry name" value="OS09G0266000 PROTEIN"/>
    <property type="match status" value="1"/>
</dbReference>
<feature type="compositionally biased region" description="Basic and acidic residues" evidence="1">
    <location>
        <begin position="554"/>
        <end position="565"/>
    </location>
</feature>
<feature type="compositionally biased region" description="Low complexity" evidence="1">
    <location>
        <begin position="970"/>
        <end position="987"/>
    </location>
</feature>
<dbReference type="PANTHER" id="PTHR33698">
    <property type="entry name" value="NUCLEAR TRANSPORT FACTOR 2 (NTF2)-LIKE PROTEIN"/>
    <property type="match status" value="1"/>
</dbReference>
<dbReference type="EMBL" id="JALJOS010000030">
    <property type="protein sequence ID" value="KAK9822756.1"/>
    <property type="molecule type" value="Genomic_DNA"/>
</dbReference>
<feature type="compositionally biased region" description="Low complexity" evidence="1">
    <location>
        <begin position="567"/>
        <end position="582"/>
    </location>
</feature>
<comment type="caution">
    <text evidence="3">The sequence shown here is derived from an EMBL/GenBank/DDBJ whole genome shotgun (WGS) entry which is preliminary data.</text>
</comment>
<feature type="compositionally biased region" description="Low complexity" evidence="1">
    <location>
        <begin position="535"/>
        <end position="550"/>
    </location>
</feature>
<evidence type="ECO:0000259" key="2">
    <source>
        <dbReference type="Pfam" id="PF12680"/>
    </source>
</evidence>
<dbReference type="Proteomes" id="UP001438707">
    <property type="component" value="Unassembled WGS sequence"/>
</dbReference>
<dbReference type="InterPro" id="IPR032710">
    <property type="entry name" value="NTF2-like_dom_sf"/>
</dbReference>
<feature type="region of interest" description="Disordered" evidence="1">
    <location>
        <begin position="302"/>
        <end position="321"/>
    </location>
</feature>
<feature type="region of interest" description="Disordered" evidence="1">
    <location>
        <begin position="889"/>
        <end position="992"/>
    </location>
</feature>
<feature type="compositionally biased region" description="Polar residues" evidence="1">
    <location>
        <begin position="741"/>
        <end position="761"/>
    </location>
</feature>
<dbReference type="Pfam" id="PF12680">
    <property type="entry name" value="SnoaL_2"/>
    <property type="match status" value="1"/>
</dbReference>
<organism evidence="3 4">
    <name type="scientific">Apatococcus lobatus</name>
    <dbReference type="NCBI Taxonomy" id="904363"/>
    <lineage>
        <taxon>Eukaryota</taxon>
        <taxon>Viridiplantae</taxon>
        <taxon>Chlorophyta</taxon>
        <taxon>core chlorophytes</taxon>
        <taxon>Trebouxiophyceae</taxon>
        <taxon>Chlorellales</taxon>
        <taxon>Chlorellaceae</taxon>
        <taxon>Apatococcus</taxon>
    </lineage>
</organism>
<evidence type="ECO:0000256" key="1">
    <source>
        <dbReference type="SAM" id="MobiDB-lite"/>
    </source>
</evidence>
<feature type="region of interest" description="Disordered" evidence="1">
    <location>
        <begin position="494"/>
        <end position="876"/>
    </location>
</feature>
<feature type="compositionally biased region" description="Polar residues" evidence="1">
    <location>
        <begin position="259"/>
        <end position="269"/>
    </location>
</feature>
<feature type="compositionally biased region" description="Basic and acidic residues" evidence="1">
    <location>
        <begin position="948"/>
        <end position="967"/>
    </location>
</feature>
<feature type="compositionally biased region" description="Low complexity" evidence="1">
    <location>
        <begin position="777"/>
        <end position="793"/>
    </location>
</feature>
<feature type="region of interest" description="Disordered" evidence="1">
    <location>
        <begin position="257"/>
        <end position="280"/>
    </location>
</feature>
<evidence type="ECO:0000313" key="3">
    <source>
        <dbReference type="EMBL" id="KAK9822756.1"/>
    </source>
</evidence>
<keyword evidence="4" id="KW-1185">Reference proteome</keyword>
<feature type="compositionally biased region" description="Polar residues" evidence="1">
    <location>
        <begin position="833"/>
        <end position="844"/>
    </location>
</feature>
<feature type="compositionally biased region" description="Polar residues" evidence="1">
    <location>
        <begin position="816"/>
        <end position="826"/>
    </location>
</feature>
<dbReference type="Gene3D" id="3.10.450.50">
    <property type="match status" value="1"/>
</dbReference>
<dbReference type="InterPro" id="IPR037401">
    <property type="entry name" value="SnoaL-like"/>
</dbReference>